<evidence type="ECO:0000259" key="1">
    <source>
        <dbReference type="PROSITE" id="PS51186"/>
    </source>
</evidence>
<dbReference type="Gene3D" id="3.40.630.30">
    <property type="match status" value="1"/>
</dbReference>
<reference evidence="2" key="2">
    <citation type="submission" date="2020-09" db="EMBL/GenBank/DDBJ databases">
        <authorList>
            <person name="Sun Q."/>
            <person name="Zhou Y."/>
        </authorList>
    </citation>
    <scope>NUCLEOTIDE SEQUENCE</scope>
    <source>
        <strain evidence="2">CGMCC 1.12777</strain>
    </source>
</reference>
<proteinExistence type="predicted"/>
<dbReference type="InterPro" id="IPR016181">
    <property type="entry name" value="Acyl_CoA_acyltransferase"/>
</dbReference>
<dbReference type="InterPro" id="IPR000182">
    <property type="entry name" value="GNAT_dom"/>
</dbReference>
<dbReference type="SUPFAM" id="SSF55729">
    <property type="entry name" value="Acyl-CoA N-acyltransferases (Nat)"/>
    <property type="match status" value="1"/>
</dbReference>
<dbReference type="PROSITE" id="PS51186">
    <property type="entry name" value="GNAT"/>
    <property type="match status" value="1"/>
</dbReference>
<dbReference type="PANTHER" id="PTHR43415:SF3">
    <property type="entry name" value="GNAT-FAMILY ACETYLTRANSFERASE"/>
    <property type="match status" value="1"/>
</dbReference>
<name>A0A8J2ZWC0_9BACL</name>
<dbReference type="PANTHER" id="PTHR43415">
    <property type="entry name" value="SPERMIDINE N(1)-ACETYLTRANSFERASE"/>
    <property type="match status" value="1"/>
</dbReference>
<dbReference type="GO" id="GO:0016747">
    <property type="term" value="F:acyltransferase activity, transferring groups other than amino-acyl groups"/>
    <property type="evidence" value="ECO:0007669"/>
    <property type="project" value="InterPro"/>
</dbReference>
<gene>
    <name evidence="2" type="ORF">GCM10007096_19300</name>
</gene>
<reference evidence="2" key="1">
    <citation type="journal article" date="2014" name="Int. J. Syst. Evol. Microbiol.">
        <title>Complete genome sequence of Corynebacterium casei LMG S-19264T (=DSM 44701T), isolated from a smear-ripened cheese.</title>
        <authorList>
            <consortium name="US DOE Joint Genome Institute (JGI-PGF)"/>
            <person name="Walter F."/>
            <person name="Albersmeier A."/>
            <person name="Kalinowski J."/>
            <person name="Ruckert C."/>
        </authorList>
    </citation>
    <scope>NUCLEOTIDE SEQUENCE</scope>
    <source>
        <strain evidence="2">CGMCC 1.12777</strain>
    </source>
</reference>
<evidence type="ECO:0000313" key="3">
    <source>
        <dbReference type="Proteomes" id="UP000656813"/>
    </source>
</evidence>
<keyword evidence="3" id="KW-1185">Reference proteome</keyword>
<dbReference type="RefSeq" id="WP_188497192.1">
    <property type="nucleotide sequence ID" value="NZ_BMFV01000012.1"/>
</dbReference>
<dbReference type="PIRSF" id="PIRSF037663">
    <property type="entry name" value="Acetyltransf_GNAT_prd"/>
    <property type="match status" value="1"/>
</dbReference>
<evidence type="ECO:0000313" key="2">
    <source>
        <dbReference type="EMBL" id="GGH81422.1"/>
    </source>
</evidence>
<sequence length="166" mass="18880">MLIREIQPEDAACFTNLVQQVEAESEFMLMEAGERKTSFEKQRQQLERLSQQENSTIFVAEDDDGQLVGYLIVIGGNVKRKKHSAYLVIGILQNYRGQGIGTALFQTLDKWGKAHHLSRLELSVVTQNVAGIALYKKRGFDIEGTKRQSLVIDGTFYDEYYMAKLL</sequence>
<feature type="domain" description="N-acetyltransferase" evidence="1">
    <location>
        <begin position="1"/>
        <end position="166"/>
    </location>
</feature>
<dbReference type="Pfam" id="PF00583">
    <property type="entry name" value="Acetyltransf_1"/>
    <property type="match status" value="1"/>
</dbReference>
<dbReference type="AlphaFoldDB" id="A0A8J2ZWC0"/>
<accession>A0A8J2ZWC0</accession>
<dbReference type="Proteomes" id="UP000656813">
    <property type="component" value="Unassembled WGS sequence"/>
</dbReference>
<organism evidence="2 3">
    <name type="scientific">Pullulanibacillus pueri</name>
    <dbReference type="NCBI Taxonomy" id="1437324"/>
    <lineage>
        <taxon>Bacteria</taxon>
        <taxon>Bacillati</taxon>
        <taxon>Bacillota</taxon>
        <taxon>Bacilli</taxon>
        <taxon>Bacillales</taxon>
        <taxon>Sporolactobacillaceae</taxon>
        <taxon>Pullulanibacillus</taxon>
    </lineage>
</organism>
<comment type="caution">
    <text evidence="2">The sequence shown here is derived from an EMBL/GenBank/DDBJ whole genome shotgun (WGS) entry which is preliminary data.</text>
</comment>
<dbReference type="CDD" id="cd04301">
    <property type="entry name" value="NAT_SF"/>
    <property type="match status" value="1"/>
</dbReference>
<protein>
    <recommendedName>
        <fullName evidence="1">N-acetyltransferase domain-containing protein</fullName>
    </recommendedName>
</protein>
<dbReference type="EMBL" id="BMFV01000012">
    <property type="protein sequence ID" value="GGH81422.1"/>
    <property type="molecule type" value="Genomic_DNA"/>
</dbReference>
<dbReference type="InterPro" id="IPR017255">
    <property type="entry name" value="AcTrfase_GNAT_prd"/>
</dbReference>